<dbReference type="SUPFAM" id="SSF54171">
    <property type="entry name" value="DNA-binding domain"/>
    <property type="match status" value="1"/>
</dbReference>
<dbReference type="InterPro" id="IPR001471">
    <property type="entry name" value="AP2/ERF_dom"/>
</dbReference>
<dbReference type="InterPro" id="IPR016177">
    <property type="entry name" value="DNA-bd_dom_sf"/>
</dbReference>
<dbReference type="InterPro" id="IPR036955">
    <property type="entry name" value="AP2/ERF_dom_sf"/>
</dbReference>
<proteinExistence type="predicted"/>
<dbReference type="PANTHER" id="PTHR31194">
    <property type="entry name" value="SHN SHINE , DNA BINDING / TRANSCRIPTION FACTOR"/>
    <property type="match status" value="1"/>
</dbReference>
<dbReference type="PROSITE" id="PS51032">
    <property type="entry name" value="AP2_ERF"/>
    <property type="match status" value="1"/>
</dbReference>
<accession>A0ABP0YEV8</accession>
<gene>
    <name evidence="7" type="ORF">CITCOLO1_LOCUS9418</name>
</gene>
<organism evidence="7 8">
    <name type="scientific">Citrullus colocynthis</name>
    <name type="common">colocynth</name>
    <dbReference type="NCBI Taxonomy" id="252529"/>
    <lineage>
        <taxon>Eukaryota</taxon>
        <taxon>Viridiplantae</taxon>
        <taxon>Streptophyta</taxon>
        <taxon>Embryophyta</taxon>
        <taxon>Tracheophyta</taxon>
        <taxon>Spermatophyta</taxon>
        <taxon>Magnoliopsida</taxon>
        <taxon>eudicotyledons</taxon>
        <taxon>Gunneridae</taxon>
        <taxon>Pentapetalae</taxon>
        <taxon>rosids</taxon>
        <taxon>fabids</taxon>
        <taxon>Cucurbitales</taxon>
        <taxon>Cucurbitaceae</taxon>
        <taxon>Benincaseae</taxon>
        <taxon>Citrullus</taxon>
    </lineage>
</organism>
<comment type="subcellular location">
    <subcellularLocation>
        <location evidence="1">Nucleus</location>
    </subcellularLocation>
</comment>
<name>A0ABP0YEV8_9ROSI</name>
<dbReference type="Gene3D" id="3.30.730.10">
    <property type="entry name" value="AP2/ERF domain"/>
    <property type="match status" value="1"/>
</dbReference>
<evidence type="ECO:0000256" key="3">
    <source>
        <dbReference type="ARBA" id="ARBA00023125"/>
    </source>
</evidence>
<evidence type="ECO:0000259" key="6">
    <source>
        <dbReference type="PROSITE" id="PS51032"/>
    </source>
</evidence>
<keyword evidence="4" id="KW-0804">Transcription</keyword>
<dbReference type="CDD" id="cd00018">
    <property type="entry name" value="AP2"/>
    <property type="match status" value="1"/>
</dbReference>
<feature type="domain" description="AP2/ERF" evidence="6">
    <location>
        <begin position="7"/>
        <end position="64"/>
    </location>
</feature>
<keyword evidence="2" id="KW-0805">Transcription regulation</keyword>
<dbReference type="EMBL" id="OZ021737">
    <property type="protein sequence ID" value="CAK9317513.1"/>
    <property type="molecule type" value="Genomic_DNA"/>
</dbReference>
<dbReference type="InterPro" id="IPR050913">
    <property type="entry name" value="AP2/ERF_ERF"/>
</dbReference>
<keyword evidence="8" id="KW-1185">Reference proteome</keyword>
<dbReference type="PANTHER" id="PTHR31194:SF61">
    <property type="entry name" value="ETHYLENE-RESPONSIVE TRANSCRIPTION FACTOR ERF003"/>
    <property type="match status" value="1"/>
</dbReference>
<dbReference type="Proteomes" id="UP001642487">
    <property type="component" value="Chromosome 3"/>
</dbReference>
<keyword evidence="3" id="KW-0238">DNA-binding</keyword>
<dbReference type="Pfam" id="PF00847">
    <property type="entry name" value="AP2"/>
    <property type="match status" value="1"/>
</dbReference>
<evidence type="ECO:0000256" key="2">
    <source>
        <dbReference type="ARBA" id="ARBA00023015"/>
    </source>
</evidence>
<evidence type="ECO:0000313" key="7">
    <source>
        <dbReference type="EMBL" id="CAK9317513.1"/>
    </source>
</evidence>
<keyword evidence="5" id="KW-0539">Nucleus</keyword>
<dbReference type="SMART" id="SM00380">
    <property type="entry name" value="AP2"/>
    <property type="match status" value="1"/>
</dbReference>
<dbReference type="PRINTS" id="PR00367">
    <property type="entry name" value="ETHRSPELEMNT"/>
</dbReference>
<evidence type="ECO:0000256" key="5">
    <source>
        <dbReference type="ARBA" id="ARBA00023242"/>
    </source>
</evidence>
<evidence type="ECO:0000256" key="4">
    <source>
        <dbReference type="ARBA" id="ARBA00023163"/>
    </source>
</evidence>
<protein>
    <recommendedName>
        <fullName evidence="6">AP2/ERF domain-containing protein</fullName>
    </recommendedName>
</protein>
<evidence type="ECO:0000313" key="8">
    <source>
        <dbReference type="Proteomes" id="UP001642487"/>
    </source>
</evidence>
<sequence length="187" mass="20788">MARPQKRYRGVRQRHWGSWVSEIRHPLLKTRIWLGTFETAEDAARAYDEAARLMCGPKGRTNFPYNPNAIQSSNSRILSANLTAKLHRCYMASLQISNQASGEFKGDIPAVFPASTPLPHAVVGGGVASSAVEEIGPAAEQGPCAADWMVRSVKMESEFGELKLLEDDHIEQMIEELLYYGSMEFCL</sequence>
<reference evidence="7 8" key="1">
    <citation type="submission" date="2024-03" db="EMBL/GenBank/DDBJ databases">
        <authorList>
            <person name="Gkanogiannis A."/>
            <person name="Becerra Lopez-Lavalle L."/>
        </authorList>
    </citation>
    <scope>NUCLEOTIDE SEQUENCE [LARGE SCALE GENOMIC DNA]</scope>
</reference>
<evidence type="ECO:0000256" key="1">
    <source>
        <dbReference type="ARBA" id="ARBA00004123"/>
    </source>
</evidence>